<dbReference type="GO" id="GO:0005737">
    <property type="term" value="C:cytoplasm"/>
    <property type="evidence" value="ECO:0007669"/>
    <property type="project" value="InterPro"/>
</dbReference>
<keyword evidence="3" id="KW-0436">Ligase</keyword>
<feature type="binding site" evidence="1">
    <location>
        <position position="120"/>
    </location>
    <ligand>
        <name>L-histidine</name>
        <dbReference type="ChEBI" id="CHEBI:57595"/>
    </ligand>
</feature>
<dbReference type="PANTHER" id="PTHR43707:SF1">
    <property type="entry name" value="HISTIDINE--TRNA LIGASE, MITOCHONDRIAL-RELATED"/>
    <property type="match status" value="1"/>
</dbReference>
<feature type="binding site" evidence="1">
    <location>
        <position position="138"/>
    </location>
    <ligand>
        <name>L-histidine</name>
        <dbReference type="ChEBI" id="CHEBI:57595"/>
    </ligand>
</feature>
<dbReference type="InterPro" id="IPR041715">
    <property type="entry name" value="HisRS-like_core"/>
</dbReference>
<dbReference type="GO" id="GO:0004821">
    <property type="term" value="F:histidine-tRNA ligase activity"/>
    <property type="evidence" value="ECO:0007669"/>
    <property type="project" value="TreeGrafter"/>
</dbReference>
<accession>A0A2H0KAV9</accession>
<dbReference type="PROSITE" id="PS50862">
    <property type="entry name" value="AA_TRNA_LIGASE_II"/>
    <property type="match status" value="1"/>
</dbReference>
<gene>
    <name evidence="3" type="ORF">COV91_04555</name>
</gene>
<dbReference type="PANTHER" id="PTHR43707">
    <property type="entry name" value="HISTIDYL-TRNA SYNTHETASE"/>
    <property type="match status" value="1"/>
</dbReference>
<dbReference type="Gene3D" id="3.30.930.10">
    <property type="entry name" value="Bira Bifunctional Protein, Domain 2"/>
    <property type="match status" value="1"/>
</dbReference>
<dbReference type="CDD" id="cd00773">
    <property type="entry name" value="HisRS-like_core"/>
    <property type="match status" value="1"/>
</dbReference>
<dbReference type="InterPro" id="IPR006195">
    <property type="entry name" value="aa-tRNA-synth_II"/>
</dbReference>
<dbReference type="Pfam" id="PF13393">
    <property type="entry name" value="tRNA-synt_His"/>
    <property type="match status" value="2"/>
</dbReference>
<protein>
    <submittedName>
        <fullName evidence="3">Histidine--tRNA ligase</fullName>
    </submittedName>
</protein>
<feature type="domain" description="Aminoacyl-transfer RNA synthetases class-II family profile" evidence="2">
    <location>
        <begin position="17"/>
        <end position="309"/>
    </location>
</feature>
<evidence type="ECO:0000313" key="4">
    <source>
        <dbReference type="Proteomes" id="UP000229342"/>
    </source>
</evidence>
<dbReference type="InterPro" id="IPR004516">
    <property type="entry name" value="HisRS/HisZ"/>
</dbReference>
<organism evidence="3 4">
    <name type="scientific">Candidatus Taylorbacteria bacterium CG11_big_fil_rev_8_21_14_0_20_46_11</name>
    <dbReference type="NCBI Taxonomy" id="1975025"/>
    <lineage>
        <taxon>Bacteria</taxon>
        <taxon>Candidatus Tayloriibacteriota</taxon>
    </lineage>
</organism>
<dbReference type="PIRSF" id="PIRSF001549">
    <property type="entry name" value="His-tRNA_synth"/>
    <property type="match status" value="1"/>
</dbReference>
<evidence type="ECO:0000259" key="2">
    <source>
        <dbReference type="PROSITE" id="PS50862"/>
    </source>
</evidence>
<reference evidence="3 4" key="1">
    <citation type="submission" date="2017-09" db="EMBL/GenBank/DDBJ databases">
        <title>Depth-based differentiation of microbial function through sediment-hosted aquifers and enrichment of novel symbionts in the deep terrestrial subsurface.</title>
        <authorList>
            <person name="Probst A.J."/>
            <person name="Ladd B."/>
            <person name="Jarett J.K."/>
            <person name="Geller-Mcgrath D.E."/>
            <person name="Sieber C.M."/>
            <person name="Emerson J.B."/>
            <person name="Anantharaman K."/>
            <person name="Thomas B.C."/>
            <person name="Malmstrom R."/>
            <person name="Stieglmeier M."/>
            <person name="Klingl A."/>
            <person name="Woyke T."/>
            <person name="Ryan C.M."/>
            <person name="Banfield J.F."/>
        </authorList>
    </citation>
    <scope>NUCLEOTIDE SEQUENCE [LARGE SCALE GENOMIC DNA]</scope>
    <source>
        <strain evidence="3">CG11_big_fil_rev_8_21_14_0_20_46_11</strain>
    </source>
</reference>
<feature type="binding site" evidence="1">
    <location>
        <begin position="264"/>
        <end position="265"/>
    </location>
    <ligand>
        <name>L-histidine</name>
        <dbReference type="ChEBI" id="CHEBI:57595"/>
    </ligand>
</feature>
<evidence type="ECO:0000313" key="3">
    <source>
        <dbReference type="EMBL" id="PIQ68369.1"/>
    </source>
</evidence>
<sequence>MSDASPKQPVSTDPYKGVRDFYPEDMAIQNYIFDTWKKVCKEFRFQEYATSLLEPAELYRSKGGGSDEIVNEQMFTFTDRGEREVALRPEMTPSLARLVAGRRKSLKFPLRWFTIANCFRYERPQRGRRREHWQLNADMMGISGIEAEAEIISLAYKIMKAFGAKDEDFEIRINDRKVIFEIFEPILRDKTQWSEVCRFLDRRPKLSPEEQEEGNKKYFIRPFTEDDAKKLHDSKMLGEIARNLKLKGILNFKLDEHLMRGFDYYTGMVFEVFDTDPENKRSLFGGGRYDNLLEMFGVDPVPTVGFGMGDVTIRDFLETHKLPLRNAN</sequence>
<dbReference type="SUPFAM" id="SSF55681">
    <property type="entry name" value="Class II aaRS and biotin synthetases"/>
    <property type="match status" value="1"/>
</dbReference>
<feature type="binding site" evidence="1">
    <location>
        <begin position="90"/>
        <end position="92"/>
    </location>
    <ligand>
        <name>L-histidine</name>
        <dbReference type="ChEBI" id="CHEBI:57595"/>
    </ligand>
</feature>
<comment type="caution">
    <text evidence="3">The sequence shown here is derived from an EMBL/GenBank/DDBJ whole genome shotgun (WGS) entry which is preliminary data.</text>
</comment>
<feature type="binding site" evidence="1">
    <location>
        <position position="260"/>
    </location>
    <ligand>
        <name>L-histidine</name>
        <dbReference type="ChEBI" id="CHEBI:57595"/>
    </ligand>
</feature>
<proteinExistence type="predicted"/>
<dbReference type="GO" id="GO:0006427">
    <property type="term" value="P:histidyl-tRNA aminoacylation"/>
    <property type="evidence" value="ECO:0007669"/>
    <property type="project" value="TreeGrafter"/>
</dbReference>
<dbReference type="EMBL" id="PCVG01000058">
    <property type="protein sequence ID" value="PIQ68369.1"/>
    <property type="molecule type" value="Genomic_DNA"/>
</dbReference>
<name>A0A2H0KAV9_9BACT</name>
<evidence type="ECO:0000256" key="1">
    <source>
        <dbReference type="PIRSR" id="PIRSR001549-1"/>
    </source>
</evidence>
<feature type="binding site" evidence="1">
    <location>
        <position position="134"/>
    </location>
    <ligand>
        <name>L-histidine</name>
        <dbReference type="ChEBI" id="CHEBI:57595"/>
    </ligand>
</feature>
<dbReference type="AlphaFoldDB" id="A0A2H0KAV9"/>
<dbReference type="Proteomes" id="UP000229342">
    <property type="component" value="Unassembled WGS sequence"/>
</dbReference>
<dbReference type="InterPro" id="IPR045864">
    <property type="entry name" value="aa-tRNA-synth_II/BPL/LPL"/>
</dbReference>